<dbReference type="AlphaFoldDB" id="A0A518EU58"/>
<evidence type="ECO:0000313" key="4">
    <source>
        <dbReference type="Proteomes" id="UP000320390"/>
    </source>
</evidence>
<keyword evidence="4" id="KW-1185">Reference proteome</keyword>
<protein>
    <submittedName>
        <fullName evidence="3">Uncharacterized protein</fullName>
    </submittedName>
</protein>
<sequence length="270" mass="28243">MYLLALSAVWLQGPSNGSPFTDAPLPFEQLKAPPDTAFDILMASLAMILLSAIAAGVFLGVSKLGAIEELLRKQAAKQTADAAAREERQQRALKEVADRLARGAIGSGGGGGTSAGKPDWLSPTVDRVVDSLERLERAQKAGTSQLANTLAAMASTQFTPSGAAAGANPAPSASREDRPHASDGADPSRGGSDETLSQTISCRITSFLEEKGYHDIQIVTPPEEIDAAFVHSGQVIVEARRDGVIHKGRVSLQNGTPAAVELRPSHSIFP</sequence>
<feature type="transmembrane region" description="Helical" evidence="2">
    <location>
        <begin position="41"/>
        <end position="62"/>
    </location>
</feature>
<dbReference type="RefSeq" id="WP_145198823.1">
    <property type="nucleotide sequence ID" value="NZ_CP036434.1"/>
</dbReference>
<evidence type="ECO:0000313" key="3">
    <source>
        <dbReference type="EMBL" id="QDV07622.1"/>
    </source>
</evidence>
<keyword evidence="2" id="KW-0812">Transmembrane</keyword>
<accession>A0A518EU58</accession>
<keyword evidence="2" id="KW-0472">Membrane</keyword>
<dbReference type="OrthoDB" id="10019051at2"/>
<gene>
    <name evidence="3" type="ORF">Poly30_31500</name>
</gene>
<keyword evidence="2" id="KW-1133">Transmembrane helix</keyword>
<feature type="compositionally biased region" description="Basic and acidic residues" evidence="1">
    <location>
        <begin position="174"/>
        <end position="183"/>
    </location>
</feature>
<dbReference type="Proteomes" id="UP000320390">
    <property type="component" value="Chromosome"/>
</dbReference>
<name>A0A518EU58_9BACT</name>
<feature type="region of interest" description="Disordered" evidence="1">
    <location>
        <begin position="103"/>
        <end position="122"/>
    </location>
</feature>
<proteinExistence type="predicted"/>
<evidence type="ECO:0000256" key="1">
    <source>
        <dbReference type="SAM" id="MobiDB-lite"/>
    </source>
</evidence>
<feature type="compositionally biased region" description="Low complexity" evidence="1">
    <location>
        <begin position="160"/>
        <end position="173"/>
    </location>
</feature>
<reference evidence="3 4" key="1">
    <citation type="submission" date="2019-02" db="EMBL/GenBank/DDBJ databases">
        <title>Deep-cultivation of Planctomycetes and their phenomic and genomic characterization uncovers novel biology.</title>
        <authorList>
            <person name="Wiegand S."/>
            <person name="Jogler M."/>
            <person name="Boedeker C."/>
            <person name="Pinto D."/>
            <person name="Vollmers J."/>
            <person name="Rivas-Marin E."/>
            <person name="Kohn T."/>
            <person name="Peeters S.H."/>
            <person name="Heuer A."/>
            <person name="Rast P."/>
            <person name="Oberbeckmann S."/>
            <person name="Bunk B."/>
            <person name="Jeske O."/>
            <person name="Meyerdierks A."/>
            <person name="Storesund J.E."/>
            <person name="Kallscheuer N."/>
            <person name="Luecker S."/>
            <person name="Lage O.M."/>
            <person name="Pohl T."/>
            <person name="Merkel B.J."/>
            <person name="Hornburger P."/>
            <person name="Mueller R.-W."/>
            <person name="Bruemmer F."/>
            <person name="Labrenz M."/>
            <person name="Spormann A.M."/>
            <person name="Op den Camp H."/>
            <person name="Overmann J."/>
            <person name="Amann R."/>
            <person name="Jetten M.S.M."/>
            <person name="Mascher T."/>
            <person name="Medema M.H."/>
            <person name="Devos D.P."/>
            <person name="Kaster A.-K."/>
            <person name="Ovreas L."/>
            <person name="Rohde M."/>
            <person name="Galperin M.Y."/>
            <person name="Jogler C."/>
        </authorList>
    </citation>
    <scope>NUCLEOTIDE SEQUENCE [LARGE SCALE GENOMIC DNA]</scope>
    <source>
        <strain evidence="3 4">Poly30</strain>
    </source>
</reference>
<feature type="region of interest" description="Disordered" evidence="1">
    <location>
        <begin position="160"/>
        <end position="197"/>
    </location>
</feature>
<organism evidence="3 4">
    <name type="scientific">Saltatorellus ferox</name>
    <dbReference type="NCBI Taxonomy" id="2528018"/>
    <lineage>
        <taxon>Bacteria</taxon>
        <taxon>Pseudomonadati</taxon>
        <taxon>Planctomycetota</taxon>
        <taxon>Planctomycetia</taxon>
        <taxon>Planctomycetia incertae sedis</taxon>
        <taxon>Saltatorellus</taxon>
    </lineage>
</organism>
<feature type="compositionally biased region" description="Gly residues" evidence="1">
    <location>
        <begin position="105"/>
        <end position="114"/>
    </location>
</feature>
<evidence type="ECO:0000256" key="2">
    <source>
        <dbReference type="SAM" id="Phobius"/>
    </source>
</evidence>
<dbReference type="EMBL" id="CP036434">
    <property type="protein sequence ID" value="QDV07622.1"/>
    <property type="molecule type" value="Genomic_DNA"/>
</dbReference>